<evidence type="ECO:0000313" key="2">
    <source>
        <dbReference type="Proteomes" id="UP000755654"/>
    </source>
</evidence>
<evidence type="ECO:0000313" key="1">
    <source>
        <dbReference type="EMBL" id="MBU2760946.1"/>
    </source>
</evidence>
<dbReference type="EMBL" id="JAAOMP010000134">
    <property type="protein sequence ID" value="MBU2760946.1"/>
    <property type="molecule type" value="Genomic_DNA"/>
</dbReference>
<keyword evidence="2" id="KW-1185">Reference proteome</keyword>
<proteinExistence type="predicted"/>
<dbReference type="Proteomes" id="UP000755654">
    <property type="component" value="Unassembled WGS sequence"/>
</dbReference>
<accession>A0ABS6A0D1</accession>
<sequence length="47" mass="5720">MIHKKPWFRKKFQKHLTPEVEELMDQLGSRYVVSPTIAFVWEESLCR</sequence>
<protein>
    <submittedName>
        <fullName evidence="1">Uncharacterized protein</fullName>
    </submittedName>
</protein>
<dbReference type="RefSeq" id="WP_215880705.1">
    <property type="nucleotide sequence ID" value="NZ_JAAOMP010000134.1"/>
</dbReference>
<comment type="caution">
    <text evidence="1">The sequence shown here is derived from an EMBL/GenBank/DDBJ whole genome shotgun (WGS) entry which is preliminary data.</text>
</comment>
<organism evidence="1 2">
    <name type="scientific">Acidithiobacillus sulfurivorans</name>
    <dbReference type="NCBI Taxonomy" id="1958756"/>
    <lineage>
        <taxon>Bacteria</taxon>
        <taxon>Pseudomonadati</taxon>
        <taxon>Pseudomonadota</taxon>
        <taxon>Acidithiobacillia</taxon>
        <taxon>Acidithiobacillales</taxon>
        <taxon>Acidithiobacillaceae</taxon>
        <taxon>Acidithiobacillus</taxon>
    </lineage>
</organism>
<gene>
    <name evidence="1" type="ORF">HAP95_12440</name>
</gene>
<reference evidence="1 2" key="1">
    <citation type="journal article" date="2021" name="ISME J.">
        <title>Genomic evolution of the class Acidithiobacillia: deep-branching Proteobacteria living in extreme acidic conditions.</title>
        <authorList>
            <person name="Moya-Beltran A."/>
            <person name="Beard S."/>
            <person name="Rojas-Villalobos C."/>
            <person name="Issotta F."/>
            <person name="Gallardo Y."/>
            <person name="Ulloa R."/>
            <person name="Giaveno A."/>
            <person name="Degli Esposti M."/>
            <person name="Johnson D.B."/>
            <person name="Quatrini R."/>
        </authorList>
    </citation>
    <scope>NUCLEOTIDE SEQUENCE [LARGE SCALE GENOMIC DNA]</scope>
    <source>
        <strain evidence="1 2">RW2</strain>
    </source>
</reference>
<name>A0ABS6A0D1_9PROT</name>